<evidence type="ECO:0000313" key="2">
    <source>
        <dbReference type="EMBL" id="CAK5266061.1"/>
    </source>
</evidence>
<gene>
    <name evidence="2" type="ORF">MYCIT1_LOCUS7552</name>
</gene>
<dbReference type="AlphaFoldDB" id="A0AAD2GYT8"/>
<sequence>MDSAVRTAASTFRFASACVCDCNERGGPSPVAVLRLDPATNVIPAAPEIATARLSTAVWEKVLGVGLIGGWAGGGGSSGSSPADAECKRIGTSGTAGMTSRRLGSRILFKTGRRIAAVSALVCLMFAFLFHLPL</sequence>
<organism evidence="2 3">
    <name type="scientific">Mycena citricolor</name>
    <dbReference type="NCBI Taxonomy" id="2018698"/>
    <lineage>
        <taxon>Eukaryota</taxon>
        <taxon>Fungi</taxon>
        <taxon>Dikarya</taxon>
        <taxon>Basidiomycota</taxon>
        <taxon>Agaricomycotina</taxon>
        <taxon>Agaricomycetes</taxon>
        <taxon>Agaricomycetidae</taxon>
        <taxon>Agaricales</taxon>
        <taxon>Marasmiineae</taxon>
        <taxon>Mycenaceae</taxon>
        <taxon>Mycena</taxon>
    </lineage>
</organism>
<evidence type="ECO:0000256" key="1">
    <source>
        <dbReference type="SAM" id="Phobius"/>
    </source>
</evidence>
<accession>A0AAD2GYT8</accession>
<keyword evidence="1" id="KW-0472">Membrane</keyword>
<protein>
    <submittedName>
        <fullName evidence="2">Uncharacterized protein</fullName>
    </submittedName>
</protein>
<evidence type="ECO:0000313" key="3">
    <source>
        <dbReference type="Proteomes" id="UP001295794"/>
    </source>
</evidence>
<feature type="transmembrane region" description="Helical" evidence="1">
    <location>
        <begin position="115"/>
        <end position="132"/>
    </location>
</feature>
<dbReference type="Proteomes" id="UP001295794">
    <property type="component" value="Unassembled WGS sequence"/>
</dbReference>
<proteinExistence type="predicted"/>
<reference evidence="2" key="1">
    <citation type="submission" date="2023-11" db="EMBL/GenBank/DDBJ databases">
        <authorList>
            <person name="De Vega J J."/>
            <person name="De Vega J J."/>
        </authorList>
    </citation>
    <scope>NUCLEOTIDE SEQUENCE</scope>
</reference>
<keyword evidence="3" id="KW-1185">Reference proteome</keyword>
<name>A0AAD2GYT8_9AGAR</name>
<keyword evidence="1" id="KW-0812">Transmembrane</keyword>
<comment type="caution">
    <text evidence="2">The sequence shown here is derived from an EMBL/GenBank/DDBJ whole genome shotgun (WGS) entry which is preliminary data.</text>
</comment>
<dbReference type="EMBL" id="CAVNYO010000105">
    <property type="protein sequence ID" value="CAK5266061.1"/>
    <property type="molecule type" value="Genomic_DNA"/>
</dbReference>
<keyword evidence="1" id="KW-1133">Transmembrane helix</keyword>